<feature type="compositionally biased region" description="Polar residues" evidence="1">
    <location>
        <begin position="1"/>
        <end position="18"/>
    </location>
</feature>
<evidence type="ECO:0000313" key="2">
    <source>
        <dbReference type="EMBL" id="PIL33926.1"/>
    </source>
</evidence>
<feature type="compositionally biased region" description="Acidic residues" evidence="1">
    <location>
        <begin position="223"/>
        <end position="242"/>
    </location>
</feature>
<sequence length="242" mass="26785">MLFPTTTHPGRQRSSVSNAALGRPSRRTVFVYSSNAGYARGTLRTLLVGGLRTFSGDDSAKMGYTPRTFRDNVLFPYHAKLPGWPSRIRFCNLSARGAPSPAEMLELIHLIRTGVLRFEEATLDDILAAQLDVANAVPGTLFRAPLPNVARRDIGSRKPRFDENGEVIPPRYERNGPKSAAWIDEEEGGEDAGERAGLRPITMWKDGFRCVLEGGSWSVMDGADGDEEEEEEEEEDAISDWD</sequence>
<feature type="region of interest" description="Disordered" evidence="1">
    <location>
        <begin position="1"/>
        <end position="21"/>
    </location>
</feature>
<dbReference type="AlphaFoldDB" id="A0A2G8SJH2"/>
<proteinExistence type="predicted"/>
<protein>
    <submittedName>
        <fullName evidence="2">Uncharacterized protein</fullName>
    </submittedName>
</protein>
<organism evidence="2 3">
    <name type="scientific">Ganoderma sinense ZZ0214-1</name>
    <dbReference type="NCBI Taxonomy" id="1077348"/>
    <lineage>
        <taxon>Eukaryota</taxon>
        <taxon>Fungi</taxon>
        <taxon>Dikarya</taxon>
        <taxon>Basidiomycota</taxon>
        <taxon>Agaricomycotina</taxon>
        <taxon>Agaricomycetes</taxon>
        <taxon>Polyporales</taxon>
        <taxon>Polyporaceae</taxon>
        <taxon>Ganoderma</taxon>
    </lineage>
</organism>
<dbReference type="Proteomes" id="UP000230002">
    <property type="component" value="Unassembled WGS sequence"/>
</dbReference>
<gene>
    <name evidence="2" type="ORF">GSI_03633</name>
</gene>
<name>A0A2G8SJH2_9APHY</name>
<feature type="region of interest" description="Disordered" evidence="1">
    <location>
        <begin position="216"/>
        <end position="242"/>
    </location>
</feature>
<accession>A0A2G8SJH2</accession>
<keyword evidence="3" id="KW-1185">Reference proteome</keyword>
<evidence type="ECO:0000313" key="3">
    <source>
        <dbReference type="Proteomes" id="UP000230002"/>
    </source>
</evidence>
<comment type="caution">
    <text evidence="2">The sequence shown here is derived from an EMBL/GenBank/DDBJ whole genome shotgun (WGS) entry which is preliminary data.</text>
</comment>
<feature type="region of interest" description="Disordered" evidence="1">
    <location>
        <begin position="155"/>
        <end position="195"/>
    </location>
</feature>
<dbReference type="STRING" id="1077348.A0A2G8SJH2"/>
<dbReference type="OrthoDB" id="2758485at2759"/>
<reference evidence="2 3" key="1">
    <citation type="journal article" date="2015" name="Sci. Rep.">
        <title>Chromosome-level genome map provides insights into diverse defense mechanisms in the medicinal fungus Ganoderma sinense.</title>
        <authorList>
            <person name="Zhu Y."/>
            <person name="Xu J."/>
            <person name="Sun C."/>
            <person name="Zhou S."/>
            <person name="Xu H."/>
            <person name="Nelson D.R."/>
            <person name="Qian J."/>
            <person name="Song J."/>
            <person name="Luo H."/>
            <person name="Xiang L."/>
            <person name="Li Y."/>
            <person name="Xu Z."/>
            <person name="Ji A."/>
            <person name="Wang L."/>
            <person name="Lu S."/>
            <person name="Hayward A."/>
            <person name="Sun W."/>
            <person name="Li X."/>
            <person name="Schwartz D.C."/>
            <person name="Wang Y."/>
            <person name="Chen S."/>
        </authorList>
    </citation>
    <scope>NUCLEOTIDE SEQUENCE [LARGE SCALE GENOMIC DNA]</scope>
    <source>
        <strain evidence="2 3">ZZ0214-1</strain>
    </source>
</reference>
<evidence type="ECO:0000256" key="1">
    <source>
        <dbReference type="SAM" id="MobiDB-lite"/>
    </source>
</evidence>
<dbReference type="EMBL" id="AYKW01000006">
    <property type="protein sequence ID" value="PIL33926.1"/>
    <property type="molecule type" value="Genomic_DNA"/>
</dbReference>